<dbReference type="AlphaFoldDB" id="A0A232FK62"/>
<keyword evidence="2" id="KW-1185">Reference proteome</keyword>
<name>A0A232FK62_9HYME</name>
<comment type="caution">
    <text evidence="1">The sequence shown here is derived from an EMBL/GenBank/DDBJ whole genome shotgun (WGS) entry which is preliminary data.</text>
</comment>
<evidence type="ECO:0000313" key="1">
    <source>
        <dbReference type="EMBL" id="OXU31114.1"/>
    </source>
</evidence>
<gene>
    <name evidence="1" type="ORF">TSAR_007826</name>
</gene>
<protein>
    <submittedName>
        <fullName evidence="1">Uncharacterized protein</fullName>
    </submittedName>
</protein>
<reference evidence="1 2" key="1">
    <citation type="journal article" date="2017" name="Curr. Biol.">
        <title>The Evolution of Venom by Co-option of Single-Copy Genes.</title>
        <authorList>
            <person name="Martinson E.O."/>
            <person name="Mrinalini"/>
            <person name="Kelkar Y.D."/>
            <person name="Chang C.H."/>
            <person name="Werren J.H."/>
        </authorList>
    </citation>
    <scope>NUCLEOTIDE SEQUENCE [LARGE SCALE GENOMIC DNA]</scope>
    <source>
        <strain evidence="1 2">Alberta</strain>
        <tissue evidence="1">Whole body</tissue>
    </source>
</reference>
<feature type="non-terminal residue" evidence="1">
    <location>
        <position position="125"/>
    </location>
</feature>
<dbReference type="EMBL" id="NNAY01000088">
    <property type="protein sequence ID" value="OXU31114.1"/>
    <property type="molecule type" value="Genomic_DNA"/>
</dbReference>
<organism evidence="1 2">
    <name type="scientific">Trichomalopsis sarcophagae</name>
    <dbReference type="NCBI Taxonomy" id="543379"/>
    <lineage>
        <taxon>Eukaryota</taxon>
        <taxon>Metazoa</taxon>
        <taxon>Ecdysozoa</taxon>
        <taxon>Arthropoda</taxon>
        <taxon>Hexapoda</taxon>
        <taxon>Insecta</taxon>
        <taxon>Pterygota</taxon>
        <taxon>Neoptera</taxon>
        <taxon>Endopterygota</taxon>
        <taxon>Hymenoptera</taxon>
        <taxon>Apocrita</taxon>
        <taxon>Proctotrupomorpha</taxon>
        <taxon>Chalcidoidea</taxon>
        <taxon>Pteromalidae</taxon>
        <taxon>Pteromalinae</taxon>
        <taxon>Trichomalopsis</taxon>
    </lineage>
</organism>
<dbReference type="Proteomes" id="UP000215335">
    <property type="component" value="Unassembled WGS sequence"/>
</dbReference>
<feature type="non-terminal residue" evidence="1">
    <location>
        <position position="1"/>
    </location>
</feature>
<proteinExistence type="predicted"/>
<accession>A0A232FK62</accession>
<evidence type="ECO:0000313" key="2">
    <source>
        <dbReference type="Proteomes" id="UP000215335"/>
    </source>
</evidence>
<sequence length="125" mass="14176">PGVTFAHKLSPRTDALLIKRRRKLRPAQTKALSRGLLKGLEELYTSSHVPTRTPPATRLSGLAVTDRPFSLSALKVTLKIRGVKFLEGFCSSWQSRNDYKIPRIALSILSYESQMTEKRWLKLLI</sequence>